<dbReference type="AlphaFoldDB" id="A0A7S0VE23"/>
<organism evidence="5">
    <name type="scientific">Polytomella parva</name>
    <dbReference type="NCBI Taxonomy" id="51329"/>
    <lineage>
        <taxon>Eukaryota</taxon>
        <taxon>Viridiplantae</taxon>
        <taxon>Chlorophyta</taxon>
        <taxon>core chlorophytes</taxon>
        <taxon>Chlorophyceae</taxon>
        <taxon>CS clade</taxon>
        <taxon>Chlamydomonadales</taxon>
        <taxon>Chlamydomonadaceae</taxon>
        <taxon>Polytomella</taxon>
    </lineage>
</organism>
<dbReference type="GO" id="GO:0003735">
    <property type="term" value="F:structural constituent of ribosome"/>
    <property type="evidence" value="ECO:0007669"/>
    <property type="project" value="InterPro"/>
</dbReference>
<protein>
    <recommendedName>
        <fullName evidence="4">Large ribosomal subunit protein uL15/eL18 domain-containing protein</fullName>
    </recommendedName>
</protein>
<keyword evidence="2" id="KW-0689">Ribosomal protein</keyword>
<evidence type="ECO:0000256" key="1">
    <source>
        <dbReference type="ARBA" id="ARBA00007320"/>
    </source>
</evidence>
<sequence length="262" mass="28984">MKQLNKMSLQKIFSSLRGSLVKLESASQAWTSMSALQNNAGGLFSPTRFHTTESKHFEAPNYFVHLGNLRPNPNSTKQRIRVGRGLSSRRGVSCGMGFKGQKARGRSLHMLFDGGQLGLVKFPVTRQVPSYEVLYNQIGLTSIVECCQLGLLDHTKLITMKDLLDAGCVRDVKYGVLLYGKSNISFPINIQVTACDDDSRQSIKAAGGTVTRVYYTKDNLEGLLNPKRYTDKNLPLPLPAIAWHPKFDGKFDAIGQIPPLPL</sequence>
<accession>A0A7S0VE23</accession>
<dbReference type="PANTHER" id="PTHR12934:SF11">
    <property type="entry name" value="LARGE RIBOSOMAL SUBUNIT PROTEIN UL15M"/>
    <property type="match status" value="1"/>
</dbReference>
<dbReference type="GO" id="GO:0005762">
    <property type="term" value="C:mitochondrial large ribosomal subunit"/>
    <property type="evidence" value="ECO:0007669"/>
    <property type="project" value="TreeGrafter"/>
</dbReference>
<dbReference type="PANTHER" id="PTHR12934">
    <property type="entry name" value="50S RIBOSOMAL PROTEIN L15"/>
    <property type="match status" value="1"/>
</dbReference>
<dbReference type="EMBL" id="HBFM01023597">
    <property type="protein sequence ID" value="CAD8781119.1"/>
    <property type="molecule type" value="Transcribed_RNA"/>
</dbReference>
<gene>
    <name evidence="5" type="ORF">PPAR00522_LOCUS15275</name>
</gene>
<evidence type="ECO:0000313" key="5">
    <source>
        <dbReference type="EMBL" id="CAD8781119.1"/>
    </source>
</evidence>
<dbReference type="InterPro" id="IPR030878">
    <property type="entry name" value="Ribosomal_uL15"/>
</dbReference>
<dbReference type="InterPro" id="IPR021131">
    <property type="entry name" value="Ribosomal_uL15/eL18"/>
</dbReference>
<dbReference type="InterPro" id="IPR036227">
    <property type="entry name" value="Ribosomal_uL15/eL18_sf"/>
</dbReference>
<evidence type="ECO:0000256" key="2">
    <source>
        <dbReference type="ARBA" id="ARBA00022980"/>
    </source>
</evidence>
<comment type="similarity">
    <text evidence="1">Belongs to the universal ribosomal protein uL15 family.</text>
</comment>
<dbReference type="Gene3D" id="3.100.10.10">
    <property type="match status" value="1"/>
</dbReference>
<keyword evidence="3" id="KW-0687">Ribonucleoprotein</keyword>
<dbReference type="SUPFAM" id="SSF52080">
    <property type="entry name" value="Ribosomal proteins L15p and L18e"/>
    <property type="match status" value="1"/>
</dbReference>
<evidence type="ECO:0000259" key="4">
    <source>
        <dbReference type="Pfam" id="PF00828"/>
    </source>
</evidence>
<evidence type="ECO:0000256" key="3">
    <source>
        <dbReference type="ARBA" id="ARBA00023274"/>
    </source>
</evidence>
<feature type="domain" description="Large ribosomal subunit protein uL15/eL18" evidence="4">
    <location>
        <begin position="140"/>
        <end position="211"/>
    </location>
</feature>
<dbReference type="InterPro" id="IPR005749">
    <property type="entry name" value="Ribosomal_uL15_bac-type"/>
</dbReference>
<dbReference type="Pfam" id="PF00828">
    <property type="entry name" value="Ribosomal_L27A"/>
    <property type="match status" value="1"/>
</dbReference>
<proteinExistence type="inferred from homology"/>
<dbReference type="GO" id="GO:0006412">
    <property type="term" value="P:translation"/>
    <property type="evidence" value="ECO:0007669"/>
    <property type="project" value="InterPro"/>
</dbReference>
<dbReference type="HAMAP" id="MF_01341">
    <property type="entry name" value="Ribosomal_uL15"/>
    <property type="match status" value="1"/>
</dbReference>
<name>A0A7S0VE23_9CHLO</name>
<reference evidence="5" key="1">
    <citation type="submission" date="2021-01" db="EMBL/GenBank/DDBJ databases">
        <authorList>
            <person name="Corre E."/>
            <person name="Pelletier E."/>
            <person name="Niang G."/>
            <person name="Scheremetjew M."/>
            <person name="Finn R."/>
            <person name="Kale V."/>
            <person name="Holt S."/>
            <person name="Cochrane G."/>
            <person name="Meng A."/>
            <person name="Brown T."/>
            <person name="Cohen L."/>
        </authorList>
    </citation>
    <scope>NUCLEOTIDE SEQUENCE</scope>
    <source>
        <strain evidence="5">SAG 63-3</strain>
    </source>
</reference>